<keyword evidence="2" id="KW-0843">Virulence</keyword>
<accession>A0A6P2BTA3</accession>
<dbReference type="AlphaFoldDB" id="A0A6P2BTA3"/>
<dbReference type="Gene3D" id="3.40.720.10">
    <property type="entry name" value="Alkaline Phosphatase, subunit A"/>
    <property type="match status" value="1"/>
</dbReference>
<proteinExistence type="predicted"/>
<evidence type="ECO:0000256" key="1">
    <source>
        <dbReference type="ARBA" id="ARBA00022801"/>
    </source>
</evidence>
<dbReference type="PANTHER" id="PTHR31956:SF1">
    <property type="entry name" value="NON-SPECIFIC PHOSPHOLIPASE C1"/>
    <property type="match status" value="1"/>
</dbReference>
<dbReference type="GO" id="GO:0042578">
    <property type="term" value="F:phosphoric ester hydrolase activity"/>
    <property type="evidence" value="ECO:0007669"/>
    <property type="project" value="UniProtKB-ARBA"/>
</dbReference>
<dbReference type="OrthoDB" id="4181857at2"/>
<protein>
    <submittedName>
        <fullName evidence="3">Uncharacterized protein</fullName>
    </submittedName>
</protein>
<keyword evidence="4" id="KW-1185">Reference proteome</keyword>
<evidence type="ECO:0000256" key="2">
    <source>
        <dbReference type="ARBA" id="ARBA00023026"/>
    </source>
</evidence>
<gene>
    <name evidence="3" type="ORF">EAS64_38130</name>
</gene>
<reference evidence="3 4" key="1">
    <citation type="submission" date="2018-11" db="EMBL/GenBank/DDBJ databases">
        <title>Trebonia kvetii gen.nov., sp.nov., a novel acidophilic actinobacterium, and proposal of the new actinobacterial family Treboniaceae fam. nov.</title>
        <authorList>
            <person name="Rapoport D."/>
            <person name="Sagova-Mareckova M."/>
            <person name="Sedlacek I."/>
            <person name="Provaznik J."/>
            <person name="Kralova S."/>
            <person name="Pavlinic D."/>
            <person name="Benes V."/>
            <person name="Kopecky J."/>
        </authorList>
    </citation>
    <scope>NUCLEOTIDE SEQUENCE [LARGE SCALE GENOMIC DNA]</scope>
    <source>
        <strain evidence="3 4">15Tr583</strain>
    </source>
</reference>
<comment type="caution">
    <text evidence="3">The sequence shown here is derived from an EMBL/GenBank/DDBJ whole genome shotgun (WGS) entry which is preliminary data.</text>
</comment>
<dbReference type="Pfam" id="PF04185">
    <property type="entry name" value="Phosphoesterase"/>
    <property type="match status" value="1"/>
</dbReference>
<dbReference type="InterPro" id="IPR007312">
    <property type="entry name" value="Phosphoesterase"/>
</dbReference>
<dbReference type="PANTHER" id="PTHR31956">
    <property type="entry name" value="NON-SPECIFIC PHOSPHOLIPASE C4-RELATED"/>
    <property type="match status" value="1"/>
</dbReference>
<organism evidence="3 4">
    <name type="scientific">Trebonia kvetii</name>
    <dbReference type="NCBI Taxonomy" id="2480626"/>
    <lineage>
        <taxon>Bacteria</taxon>
        <taxon>Bacillati</taxon>
        <taxon>Actinomycetota</taxon>
        <taxon>Actinomycetes</taxon>
        <taxon>Streptosporangiales</taxon>
        <taxon>Treboniaceae</taxon>
        <taxon>Trebonia</taxon>
    </lineage>
</organism>
<evidence type="ECO:0000313" key="3">
    <source>
        <dbReference type="EMBL" id="TVZ00443.1"/>
    </source>
</evidence>
<sequence>MGPTLVPGENGFDGFARYGFRVPFTLVSPWSRRNYVSHRLFDHTSILKLVEIKWNLPALTFRDANANAMLDMLDLHKPAFAEPPHLAIPIAAADPSSLTCSTTGPGTIPPPGSVTG</sequence>
<dbReference type="InterPro" id="IPR017850">
    <property type="entry name" value="Alkaline_phosphatase_core_sf"/>
</dbReference>
<dbReference type="Proteomes" id="UP000460272">
    <property type="component" value="Unassembled WGS sequence"/>
</dbReference>
<keyword evidence="1" id="KW-0378">Hydrolase</keyword>
<dbReference type="EMBL" id="RPFW01000009">
    <property type="protein sequence ID" value="TVZ00443.1"/>
    <property type="molecule type" value="Genomic_DNA"/>
</dbReference>
<evidence type="ECO:0000313" key="4">
    <source>
        <dbReference type="Proteomes" id="UP000460272"/>
    </source>
</evidence>
<name>A0A6P2BTA3_9ACTN</name>